<gene>
    <name evidence="2" type="ORF">UV61_C0009G0030</name>
</gene>
<dbReference type="STRING" id="1618446.UV61_C0009G0030"/>
<dbReference type="EMBL" id="LCFD01000009">
    <property type="protein sequence ID" value="KKS86503.1"/>
    <property type="molecule type" value="Genomic_DNA"/>
</dbReference>
<evidence type="ECO:0000313" key="3">
    <source>
        <dbReference type="Proteomes" id="UP000034050"/>
    </source>
</evidence>
<evidence type="ECO:0000313" key="2">
    <source>
        <dbReference type="EMBL" id="KKS86503.1"/>
    </source>
</evidence>
<protein>
    <submittedName>
        <fullName evidence="2">Subtilisin</fullName>
    </submittedName>
</protein>
<sequence length="294" mass="32489">MKKSSRSHKQSSQVWWLVGLVILLVLVIAGMYNRTSISSKAITPKLTSVDYCLQFDQWFFKNDSNYRADAPFYTSTNGQQLQLKMRASSTSITIYTAKGPSLGKMRVFIDDIDKGVVDLYQATEQFQVPLTYPLLTNTPHMVKVVALDNKNPLSTGTEIVVDGMSPDGGTFCDSSGPLYSYNSWIPIFDSRAHDGSYFISSLVGAEITDSQLSTVSTKVTWITAKGPNGGKAELYIDGALIRTVDLYNPTTIWQHAEVVDGLPFASHVPKIKIISPTNSLTKDPAVIFDSFLYE</sequence>
<reference evidence="2 3" key="1">
    <citation type="journal article" date="2015" name="Nature">
        <title>rRNA introns, odd ribosomes, and small enigmatic genomes across a large radiation of phyla.</title>
        <authorList>
            <person name="Brown C.T."/>
            <person name="Hug L.A."/>
            <person name="Thomas B.C."/>
            <person name="Sharon I."/>
            <person name="Castelle C.J."/>
            <person name="Singh A."/>
            <person name="Wilkins M.J."/>
            <person name="Williams K.H."/>
            <person name="Banfield J.F."/>
        </authorList>
    </citation>
    <scope>NUCLEOTIDE SEQUENCE [LARGE SCALE GENOMIC DNA]</scope>
</reference>
<keyword evidence="1" id="KW-1133">Transmembrane helix</keyword>
<name>A0A0G1FI22_9BACT</name>
<dbReference type="Proteomes" id="UP000034050">
    <property type="component" value="Unassembled WGS sequence"/>
</dbReference>
<dbReference type="AlphaFoldDB" id="A0A0G1FI22"/>
<keyword evidence="1" id="KW-0812">Transmembrane</keyword>
<organism evidence="2 3">
    <name type="scientific">Candidatus Gottesmanbacteria bacterium GW2011_GWB1_43_11</name>
    <dbReference type="NCBI Taxonomy" id="1618446"/>
    <lineage>
        <taxon>Bacteria</taxon>
        <taxon>Candidatus Gottesmaniibacteriota</taxon>
    </lineage>
</organism>
<evidence type="ECO:0000256" key="1">
    <source>
        <dbReference type="SAM" id="Phobius"/>
    </source>
</evidence>
<comment type="caution">
    <text evidence="2">The sequence shown here is derived from an EMBL/GenBank/DDBJ whole genome shotgun (WGS) entry which is preliminary data.</text>
</comment>
<keyword evidence="1" id="KW-0472">Membrane</keyword>
<dbReference type="Gene3D" id="2.60.120.260">
    <property type="entry name" value="Galactose-binding domain-like"/>
    <property type="match status" value="2"/>
</dbReference>
<accession>A0A0G1FI22</accession>
<proteinExistence type="predicted"/>
<feature type="transmembrane region" description="Helical" evidence="1">
    <location>
        <begin position="12"/>
        <end position="32"/>
    </location>
</feature>